<accession>A0AB36XJV6</accession>
<dbReference type="PRINTS" id="PR00040">
    <property type="entry name" value="HTHMERR"/>
</dbReference>
<keyword evidence="2" id="KW-0175">Coiled coil</keyword>
<proteinExistence type="predicted"/>
<dbReference type="Gene3D" id="1.10.1660.10">
    <property type="match status" value="1"/>
</dbReference>
<reference evidence="4" key="2">
    <citation type="submission" date="2016-07" db="EMBL/GenBank/DDBJ databases">
        <authorList>
            <person name="Kauffman K."/>
            <person name="Arevalo P."/>
            <person name="Polz M.F."/>
        </authorList>
    </citation>
    <scope>NUCLEOTIDE SEQUENCE</scope>
    <source>
        <strain evidence="4">10N.261.52.F7</strain>
    </source>
</reference>
<dbReference type="GO" id="GO:0003677">
    <property type="term" value="F:DNA binding"/>
    <property type="evidence" value="ECO:0007669"/>
    <property type="project" value="UniProtKB-KW"/>
</dbReference>
<organism evidence="4">
    <name type="scientific">Vibrio lentus</name>
    <dbReference type="NCBI Taxonomy" id="136468"/>
    <lineage>
        <taxon>Bacteria</taxon>
        <taxon>Pseudomonadati</taxon>
        <taxon>Pseudomonadota</taxon>
        <taxon>Gammaproteobacteria</taxon>
        <taxon>Vibrionales</taxon>
        <taxon>Vibrionaceae</taxon>
        <taxon>Vibrio</taxon>
    </lineage>
</organism>
<keyword evidence="4" id="KW-0489">Methyltransferase</keyword>
<dbReference type="GO" id="GO:0008168">
    <property type="term" value="F:methyltransferase activity"/>
    <property type="evidence" value="ECO:0007669"/>
    <property type="project" value="UniProtKB-KW"/>
</dbReference>
<dbReference type="InterPro" id="IPR047057">
    <property type="entry name" value="MerR_fam"/>
</dbReference>
<name>A0AB36XJV6_9VIBR</name>
<keyword evidence="4" id="KW-0808">Transferase</keyword>
<protein>
    <submittedName>
        <fullName evidence="4">Methyltransferase</fullName>
    </submittedName>
</protein>
<evidence type="ECO:0000256" key="2">
    <source>
        <dbReference type="SAM" id="Coils"/>
    </source>
</evidence>
<dbReference type="InterPro" id="IPR029063">
    <property type="entry name" value="SAM-dependent_MTases_sf"/>
</dbReference>
<dbReference type="CDD" id="cd02440">
    <property type="entry name" value="AdoMet_MTases"/>
    <property type="match status" value="1"/>
</dbReference>
<dbReference type="InterPro" id="IPR009061">
    <property type="entry name" value="DNA-bd_dom_put_sf"/>
</dbReference>
<dbReference type="InterPro" id="IPR041698">
    <property type="entry name" value="Methyltransf_25"/>
</dbReference>
<dbReference type="SUPFAM" id="SSF53335">
    <property type="entry name" value="S-adenosyl-L-methionine-dependent methyltransferases"/>
    <property type="match status" value="1"/>
</dbReference>
<keyword evidence="1" id="KW-0238">DNA-binding</keyword>
<gene>
    <name evidence="4" type="ORF">BCT99_22450</name>
</gene>
<evidence type="ECO:0000313" key="4">
    <source>
        <dbReference type="EMBL" id="PMK45884.1"/>
    </source>
</evidence>
<sequence length="413" mass="46694">MYRISELADLVGLSRSTLLYYGKLGLIEAQRQSNGYRLYSEKDLQRVRLLQQLQAGGLTLKECQACLDAKIERGLLENRLKQLDEELAQKQRSRDLLAAMLGEGGLEEWHESMDKLAPDAHLDWLMKQGFDEKQALRLKWLSKDMNEHDQYMADFGAIFEGLERLGPGTAEDTLAVLEQVPISPKHVLEIGCGKGIATNVLAKAIKKHQTDVYIIAVDNDQPSLDILTQQAQASGLESNVQTVCASMIDLPFEAKSFDLIWSEGSAYIMGVQKALKQWRKLLTDDGILVMNDLVWNTDNPSESIKAFWQKEYPDMTTVAERIKHAKAAGYQILGDFTMSDEGWLAYYQPLQKQVESLKATMPNSKALADCDNEIKQFFNNSRLKIESFESFEGSQGSAKCDFDYHFFVLKKVQ</sequence>
<dbReference type="RefSeq" id="WP_102280441.1">
    <property type="nucleotide sequence ID" value="NZ_JAJGZN020000001.1"/>
</dbReference>
<evidence type="ECO:0000259" key="3">
    <source>
        <dbReference type="PROSITE" id="PS50937"/>
    </source>
</evidence>
<dbReference type="Pfam" id="PF13411">
    <property type="entry name" value="MerR_1"/>
    <property type="match status" value="1"/>
</dbReference>
<evidence type="ECO:0000256" key="1">
    <source>
        <dbReference type="ARBA" id="ARBA00023125"/>
    </source>
</evidence>
<reference evidence="4" key="3">
    <citation type="journal article" date="2018" name="Nature">
        <title>A major lineage of non-tailed dsDNA viruses as unrecognized killers of marine bacteria.</title>
        <authorList>
            <person name="Kauffman K.M."/>
            <person name="Hussain F.A."/>
            <person name="Yang J."/>
            <person name="Arevalo P."/>
            <person name="Brown J.M."/>
            <person name="Chang W.K."/>
            <person name="VanInsberghe D."/>
            <person name="Elsherbini J."/>
            <person name="Sharma R.S."/>
            <person name="Cutler M.B."/>
            <person name="Kelly L."/>
            <person name="Polz M.F."/>
        </authorList>
    </citation>
    <scope>NUCLEOTIDE SEQUENCE</scope>
    <source>
        <strain evidence="4">10N.261.52.F7</strain>
    </source>
</reference>
<feature type="coiled-coil region" evidence="2">
    <location>
        <begin position="66"/>
        <end position="100"/>
    </location>
</feature>
<dbReference type="SUPFAM" id="SSF46955">
    <property type="entry name" value="Putative DNA-binding domain"/>
    <property type="match status" value="1"/>
</dbReference>
<reference key="1">
    <citation type="submission" date="2016-07" db="EMBL/GenBank/DDBJ databases">
        <title>Nontailed viruses are major unrecognized killers of bacteria in the ocean.</title>
        <authorList>
            <person name="Kauffman K."/>
            <person name="Hussain F."/>
            <person name="Yang J."/>
            <person name="Arevalo P."/>
            <person name="Brown J."/>
            <person name="Cutler M."/>
            <person name="Kelly L."/>
            <person name="Polz M.F."/>
        </authorList>
    </citation>
    <scope>NUCLEOTIDE SEQUENCE [LARGE SCALE GENOMIC DNA]</scope>
    <source>
        <strain>10N.261.52.F7</strain>
    </source>
</reference>
<dbReference type="GO" id="GO:0003700">
    <property type="term" value="F:DNA-binding transcription factor activity"/>
    <property type="evidence" value="ECO:0007669"/>
    <property type="project" value="InterPro"/>
</dbReference>
<dbReference type="CDD" id="cd04789">
    <property type="entry name" value="HTH_Cfa"/>
    <property type="match status" value="1"/>
</dbReference>
<comment type="caution">
    <text evidence="4">The sequence shown here is derived from an EMBL/GenBank/DDBJ whole genome shotgun (WGS) entry which is preliminary data.</text>
</comment>
<dbReference type="Pfam" id="PF13649">
    <property type="entry name" value="Methyltransf_25"/>
    <property type="match status" value="1"/>
</dbReference>
<dbReference type="GO" id="GO:0032259">
    <property type="term" value="P:methylation"/>
    <property type="evidence" value="ECO:0007669"/>
    <property type="project" value="UniProtKB-KW"/>
</dbReference>
<feature type="domain" description="HTH merR-type" evidence="3">
    <location>
        <begin position="1"/>
        <end position="69"/>
    </location>
</feature>
<dbReference type="PANTHER" id="PTHR30204">
    <property type="entry name" value="REDOX-CYCLING DRUG-SENSING TRANSCRIPTIONAL ACTIVATOR SOXR"/>
    <property type="match status" value="1"/>
</dbReference>
<dbReference type="InterPro" id="IPR000551">
    <property type="entry name" value="MerR-type_HTH_dom"/>
</dbReference>
<dbReference type="SMART" id="SM00422">
    <property type="entry name" value="HTH_MERR"/>
    <property type="match status" value="1"/>
</dbReference>
<dbReference type="AlphaFoldDB" id="A0AB36XJV6"/>
<dbReference type="PANTHER" id="PTHR30204:SF97">
    <property type="entry name" value="MERR FAMILY REGULATORY PROTEIN"/>
    <property type="match status" value="1"/>
</dbReference>
<dbReference type="Gene3D" id="3.40.50.150">
    <property type="entry name" value="Vaccinia Virus protein VP39"/>
    <property type="match status" value="1"/>
</dbReference>
<dbReference type="EMBL" id="MCXM01000018">
    <property type="protein sequence ID" value="PMK45884.1"/>
    <property type="molecule type" value="Genomic_DNA"/>
</dbReference>
<dbReference type="PROSITE" id="PS50937">
    <property type="entry name" value="HTH_MERR_2"/>
    <property type="match status" value="1"/>
</dbReference>